<sequence>MQGGVGDRHAADEHRLQLGDRSELAGAANLHIDGENAGAAFLRRVFVRHGPHRLTVAKTEFGLQCQAVHLVDHTVDVERQAVALGKDAGVKVDQRLRPRPIDPLRRHRQAERCQRVEHGVVGVGLIGPARDLAPAVGVERQRALRRNRRVELADAARCAVARIDQGGQTPGALPVVVALKIGALHQHLAPHLKHGGWAQSVQSQRQAANGAYVLRHVFAGFAVAAGGGLHQHAVLVVQVDRQAVELEFRVVGHRRIVGSQAELVAHPGVESQRARRRRVGFGLDGEHGHRVPHRGELGQGLAADALGGRLGSAQFGMRCFERLQFAEQRVVIRVGHQRGVEHVVGMVVPGDFAAQPGGALCRAG</sequence>
<accession>A0A1J5Q539</accession>
<comment type="caution">
    <text evidence="1">The sequence shown here is derived from an EMBL/GenBank/DDBJ whole genome shotgun (WGS) entry which is preliminary data.</text>
</comment>
<protein>
    <submittedName>
        <fullName evidence="1">Uncharacterized protein</fullName>
    </submittedName>
</protein>
<dbReference type="AlphaFoldDB" id="A0A1J5Q539"/>
<reference evidence="1" key="1">
    <citation type="submission" date="2016-10" db="EMBL/GenBank/DDBJ databases">
        <title>Sequence of Gallionella enrichment culture.</title>
        <authorList>
            <person name="Poehlein A."/>
            <person name="Muehling M."/>
            <person name="Daniel R."/>
        </authorList>
    </citation>
    <scope>NUCLEOTIDE SEQUENCE</scope>
</reference>
<gene>
    <name evidence="1" type="ORF">GALL_458000</name>
</gene>
<evidence type="ECO:0000313" key="1">
    <source>
        <dbReference type="EMBL" id="OIQ72571.1"/>
    </source>
</evidence>
<proteinExistence type="predicted"/>
<organism evidence="1">
    <name type="scientific">mine drainage metagenome</name>
    <dbReference type="NCBI Taxonomy" id="410659"/>
    <lineage>
        <taxon>unclassified sequences</taxon>
        <taxon>metagenomes</taxon>
        <taxon>ecological metagenomes</taxon>
    </lineage>
</organism>
<dbReference type="EMBL" id="MLJW01003213">
    <property type="protein sequence ID" value="OIQ72571.1"/>
    <property type="molecule type" value="Genomic_DNA"/>
</dbReference>
<name>A0A1J5Q539_9ZZZZ</name>